<evidence type="ECO:0000256" key="10">
    <source>
        <dbReference type="ARBA" id="ARBA00030775"/>
    </source>
</evidence>
<organism evidence="13 14">
    <name type="scientific">Zoogloea oleivorans</name>
    <dbReference type="NCBI Taxonomy" id="1552750"/>
    <lineage>
        <taxon>Bacteria</taxon>
        <taxon>Pseudomonadati</taxon>
        <taxon>Pseudomonadota</taxon>
        <taxon>Betaproteobacteria</taxon>
        <taxon>Rhodocyclales</taxon>
        <taxon>Zoogloeaceae</taxon>
        <taxon>Zoogloea</taxon>
    </lineage>
</organism>
<dbReference type="InterPro" id="IPR012902">
    <property type="entry name" value="N_methyl_site"/>
</dbReference>
<dbReference type="InterPro" id="IPR045584">
    <property type="entry name" value="Pilin-like"/>
</dbReference>
<dbReference type="GO" id="GO:0015627">
    <property type="term" value="C:type II protein secretion system complex"/>
    <property type="evidence" value="ECO:0007669"/>
    <property type="project" value="InterPro"/>
</dbReference>
<proteinExistence type="inferred from homology"/>
<dbReference type="GO" id="GO:0005886">
    <property type="term" value="C:plasma membrane"/>
    <property type="evidence" value="ECO:0007669"/>
    <property type="project" value="UniProtKB-SubCell"/>
</dbReference>
<dbReference type="RefSeq" id="WP_148579309.1">
    <property type="nucleotide sequence ID" value="NZ_SDKK01000010.1"/>
</dbReference>
<evidence type="ECO:0000256" key="1">
    <source>
        <dbReference type="ARBA" id="ARBA00004377"/>
    </source>
</evidence>
<dbReference type="AlphaFoldDB" id="A0A6C2CRR0"/>
<dbReference type="PROSITE" id="PS00409">
    <property type="entry name" value="PROKAR_NTER_METHYL"/>
    <property type="match status" value="1"/>
</dbReference>
<evidence type="ECO:0000259" key="12">
    <source>
        <dbReference type="Pfam" id="PF12019"/>
    </source>
</evidence>
<dbReference type="GO" id="GO:0015628">
    <property type="term" value="P:protein secretion by the type II secretion system"/>
    <property type="evidence" value="ECO:0007669"/>
    <property type="project" value="InterPro"/>
</dbReference>
<dbReference type="Pfam" id="PF12019">
    <property type="entry name" value="GspH"/>
    <property type="match status" value="1"/>
</dbReference>
<comment type="caution">
    <text evidence="13">The sequence shown here is derived from an EMBL/GenBank/DDBJ whole genome shotgun (WGS) entry which is preliminary data.</text>
</comment>
<evidence type="ECO:0000256" key="2">
    <source>
        <dbReference type="ARBA" id="ARBA00021549"/>
    </source>
</evidence>
<keyword evidence="5" id="KW-0997">Cell inner membrane</keyword>
<keyword evidence="3" id="KW-1003">Cell membrane</keyword>
<reference evidence="13 14" key="1">
    <citation type="submission" date="2019-01" db="EMBL/GenBank/DDBJ databases">
        <title>Zoogloea oleivorans genome sequencing and assembly.</title>
        <authorList>
            <person name="Tancsics A."/>
            <person name="Farkas M."/>
            <person name="Kriszt B."/>
            <person name="Maroti G."/>
            <person name="Horvath B."/>
        </authorList>
    </citation>
    <scope>NUCLEOTIDE SEQUENCE [LARGE SCALE GENOMIC DNA]</scope>
    <source>
        <strain evidence="13 14">Buc</strain>
    </source>
</reference>
<feature type="domain" description="General secretion pathway GspH" evidence="12">
    <location>
        <begin position="49"/>
        <end position="148"/>
    </location>
</feature>
<dbReference type="SUPFAM" id="SSF54523">
    <property type="entry name" value="Pili subunits"/>
    <property type="match status" value="1"/>
</dbReference>
<accession>A0A6C2CRR0</accession>
<evidence type="ECO:0000256" key="9">
    <source>
        <dbReference type="ARBA" id="ARBA00025772"/>
    </source>
</evidence>
<gene>
    <name evidence="13" type="primary">gspH</name>
    <name evidence="13" type="ORF">ETQ85_12005</name>
</gene>
<dbReference type="EMBL" id="SDKK01000010">
    <property type="protein sequence ID" value="TYC56571.1"/>
    <property type="molecule type" value="Genomic_DNA"/>
</dbReference>
<evidence type="ECO:0000313" key="13">
    <source>
        <dbReference type="EMBL" id="TYC56571.1"/>
    </source>
</evidence>
<evidence type="ECO:0000256" key="3">
    <source>
        <dbReference type="ARBA" id="ARBA00022475"/>
    </source>
</evidence>
<dbReference type="Gene3D" id="3.55.40.10">
    <property type="entry name" value="minor pseudopilin epsh domain"/>
    <property type="match status" value="1"/>
</dbReference>
<evidence type="ECO:0000256" key="11">
    <source>
        <dbReference type="SAM" id="Phobius"/>
    </source>
</evidence>
<feature type="transmembrane region" description="Helical" evidence="11">
    <location>
        <begin position="12"/>
        <end position="37"/>
    </location>
</feature>
<keyword evidence="6 11" id="KW-0812">Transmembrane</keyword>
<evidence type="ECO:0000256" key="4">
    <source>
        <dbReference type="ARBA" id="ARBA00022481"/>
    </source>
</evidence>
<protein>
    <recommendedName>
        <fullName evidence="2">Type II secretion system protein H</fullName>
    </recommendedName>
    <alternativeName>
        <fullName evidence="10">General secretion pathway protein H</fullName>
    </alternativeName>
</protein>
<dbReference type="Proteomes" id="UP000389128">
    <property type="component" value="Unassembled WGS sequence"/>
</dbReference>
<comment type="subcellular location">
    <subcellularLocation>
        <location evidence="1">Cell inner membrane</location>
        <topology evidence="1">Single-pass membrane protein</topology>
    </subcellularLocation>
</comment>
<dbReference type="Pfam" id="PF07963">
    <property type="entry name" value="N_methyl"/>
    <property type="match status" value="1"/>
</dbReference>
<evidence type="ECO:0000256" key="8">
    <source>
        <dbReference type="ARBA" id="ARBA00023136"/>
    </source>
</evidence>
<keyword evidence="4" id="KW-0488">Methylation</keyword>
<name>A0A6C2CRR0_9RHOO</name>
<evidence type="ECO:0000256" key="7">
    <source>
        <dbReference type="ARBA" id="ARBA00022989"/>
    </source>
</evidence>
<evidence type="ECO:0000256" key="6">
    <source>
        <dbReference type="ARBA" id="ARBA00022692"/>
    </source>
</evidence>
<dbReference type="OrthoDB" id="9154196at2"/>
<keyword evidence="7 11" id="KW-1133">Transmembrane helix</keyword>
<keyword evidence="14" id="KW-1185">Reference proteome</keyword>
<dbReference type="NCBIfam" id="TIGR02532">
    <property type="entry name" value="IV_pilin_GFxxxE"/>
    <property type="match status" value="1"/>
</dbReference>
<dbReference type="InterPro" id="IPR022346">
    <property type="entry name" value="T2SS_GspH"/>
</dbReference>
<comment type="similarity">
    <text evidence="9">Belongs to the GSP H family.</text>
</comment>
<evidence type="ECO:0000256" key="5">
    <source>
        <dbReference type="ARBA" id="ARBA00022519"/>
    </source>
</evidence>
<evidence type="ECO:0000313" key="14">
    <source>
        <dbReference type="Proteomes" id="UP000389128"/>
    </source>
</evidence>
<sequence>MLRPRHPAHRNAGFTLIEIMVVLVIMGVMATGISIGLDSLRGRDADQALRRLRLVLEATADRAIVRGRPIAIELLPDGYRFSALDPDDNWRPLNDPPVFTERTLPGGLSWAGLRLDGQIEATSPRLQFGSQTPEYELRVATPTGEARLRGKANGEVILDMPGRISS</sequence>
<keyword evidence="8 11" id="KW-0472">Membrane</keyword>